<evidence type="ECO:0000313" key="5">
    <source>
        <dbReference type="EMBL" id="EEP81647.1"/>
    </source>
</evidence>
<evidence type="ECO:0000313" key="6">
    <source>
        <dbReference type="Proteomes" id="UP000002058"/>
    </source>
</evidence>
<dbReference type="SUPFAM" id="SSF56112">
    <property type="entry name" value="Protein kinase-like (PK-like)"/>
    <property type="match status" value="1"/>
</dbReference>
<dbReference type="VEuPathDB" id="FungiDB:UREG_06512"/>
<dbReference type="STRING" id="336963.C4JVC0"/>
<dbReference type="OrthoDB" id="5401170at2759"/>
<accession>C4JVC0</accession>
<gene>
    <name evidence="5" type="ORF">UREG_06512</name>
</gene>
<dbReference type="PANTHER" id="PTHR13073:SF0">
    <property type="entry name" value="BIOGENESIS OF LYSOSOME-RELATED ORGANELLES COMPLEX 1 SUBUNIT 1"/>
    <property type="match status" value="1"/>
</dbReference>
<dbReference type="InParanoid" id="C4JVC0"/>
<dbReference type="KEGG" id="ure:UREG_06512"/>
<dbReference type="RefSeq" id="XP_002583545.1">
    <property type="nucleotide sequence ID" value="XM_002583499.1"/>
</dbReference>
<evidence type="ECO:0000256" key="3">
    <source>
        <dbReference type="SAM" id="Coils"/>
    </source>
</evidence>
<dbReference type="InterPro" id="IPR011009">
    <property type="entry name" value="Kinase-like_dom_sf"/>
</dbReference>
<proteinExistence type="inferred from homology"/>
<dbReference type="HOGENOM" id="CLU_510176_0_0_1"/>
<dbReference type="Gene3D" id="1.10.510.10">
    <property type="entry name" value="Transferase(Phosphotransferase) domain 1"/>
    <property type="match status" value="1"/>
</dbReference>
<comment type="similarity">
    <text evidence="1">Belongs to the BLOC1S1 family.</text>
</comment>
<reference evidence="6" key="1">
    <citation type="journal article" date="2009" name="Genome Res.">
        <title>Comparative genomic analyses of the human fungal pathogens Coccidioides and their relatives.</title>
        <authorList>
            <person name="Sharpton T.J."/>
            <person name="Stajich J.E."/>
            <person name="Rounsley S.D."/>
            <person name="Gardner M.J."/>
            <person name="Wortman J.R."/>
            <person name="Jordar V.S."/>
            <person name="Maiti R."/>
            <person name="Kodira C.D."/>
            <person name="Neafsey D.E."/>
            <person name="Zeng Q."/>
            <person name="Hung C.-Y."/>
            <person name="McMahan C."/>
            <person name="Muszewska A."/>
            <person name="Grynberg M."/>
            <person name="Mandel M.A."/>
            <person name="Kellner E.M."/>
            <person name="Barker B.M."/>
            <person name="Galgiani J.N."/>
            <person name="Orbach M.J."/>
            <person name="Kirkland T.N."/>
            <person name="Cole G.T."/>
            <person name="Henn M.R."/>
            <person name="Birren B.W."/>
            <person name="Taylor J.W."/>
        </authorList>
    </citation>
    <scope>NUCLEOTIDE SEQUENCE [LARGE SCALE GENOMIC DNA]</scope>
    <source>
        <strain evidence="6">UAMH 1704</strain>
    </source>
</reference>
<dbReference type="Proteomes" id="UP000002058">
    <property type="component" value="Unassembled WGS sequence"/>
</dbReference>
<dbReference type="GeneID" id="8442619"/>
<dbReference type="InterPro" id="IPR009395">
    <property type="entry name" value="BLOC1S1"/>
</dbReference>
<dbReference type="Pfam" id="PF06320">
    <property type="entry name" value="GCN5L1"/>
    <property type="match status" value="1"/>
</dbReference>
<feature type="region of interest" description="Disordered" evidence="4">
    <location>
        <begin position="267"/>
        <end position="299"/>
    </location>
</feature>
<dbReference type="AlphaFoldDB" id="C4JVC0"/>
<dbReference type="eggNOG" id="ENOG502S9ZX">
    <property type="taxonomic scope" value="Eukaryota"/>
</dbReference>
<feature type="region of interest" description="Disordered" evidence="4">
    <location>
        <begin position="396"/>
        <end position="417"/>
    </location>
</feature>
<name>C4JVC0_UNCRE</name>
<keyword evidence="6" id="KW-1185">Reference proteome</keyword>
<dbReference type="GO" id="GO:0031083">
    <property type="term" value="C:BLOC-1 complex"/>
    <property type="evidence" value="ECO:0007669"/>
    <property type="project" value="InterPro"/>
</dbReference>
<feature type="coiled-coil region" evidence="3">
    <location>
        <begin position="334"/>
        <end position="361"/>
    </location>
</feature>
<keyword evidence="3" id="KW-0175">Coiled coil</keyword>
<dbReference type="PANTHER" id="PTHR13073">
    <property type="entry name" value="BLOC-1 COMPLEX SUBUNIT 1"/>
    <property type="match status" value="1"/>
</dbReference>
<protein>
    <recommendedName>
        <fullName evidence="2">Biogenesis of lysosome-related organelles complex 1 subunit 1</fullName>
    </recommendedName>
</protein>
<evidence type="ECO:0000256" key="4">
    <source>
        <dbReference type="SAM" id="MobiDB-lite"/>
    </source>
</evidence>
<evidence type="ECO:0000256" key="1">
    <source>
        <dbReference type="ARBA" id="ARBA00007133"/>
    </source>
</evidence>
<sequence>MGGPDVYQRWIGNYFNGYELHTPDGNVWKFGKKLSERTNFCPAIYSKRGIAMSEAQAVYCCHQIEGDAPGMEIIIKVHLQAPPKHPISRNPEVRRRLAEEEPFTWVTQEASSLRRLNDLGCRVTPELFHVAYTQQSDDMPVPDGYLVFIMMEKVPGISLAAFWDFDFAKREKIRAAFRESLSELYRCHASSHDSHLGNLVYDEERNKCWIIDYEHIFLNERTPPPGFYDEEYLLWGLAYERGGKELPNGHYPAHSLSIIPHFNRNAHQTRASRQKLDSHPAMTAEQPPVDPSPSPDPTAEARTAFLASLKSVGSNLDTDLRARASTLHENAAIIQKQEAELKRTTDQLAKQGNELEKLADQGQQGLKEVGDLQNWAEMMERDLLIVEESLRLADEEDLKNGKMKPQQEGRQRKKRKNRPKYIQNLLLEITILLQESSPNSKSMLVGTLAFTFVVDLQFRPLVPLIPPAQAHQVPHRRPSVRAIPWLIDRSHVSNDLLHLFDRKSLADHDARSTGTHGKHFAYFTRAGNMAIRRL</sequence>
<evidence type="ECO:0000256" key="2">
    <source>
        <dbReference type="ARBA" id="ARBA00019577"/>
    </source>
</evidence>
<dbReference type="GO" id="GO:0016197">
    <property type="term" value="P:endosomal transport"/>
    <property type="evidence" value="ECO:0007669"/>
    <property type="project" value="TreeGrafter"/>
</dbReference>
<organism evidence="5 6">
    <name type="scientific">Uncinocarpus reesii (strain UAMH 1704)</name>
    <dbReference type="NCBI Taxonomy" id="336963"/>
    <lineage>
        <taxon>Eukaryota</taxon>
        <taxon>Fungi</taxon>
        <taxon>Dikarya</taxon>
        <taxon>Ascomycota</taxon>
        <taxon>Pezizomycotina</taxon>
        <taxon>Eurotiomycetes</taxon>
        <taxon>Eurotiomycetidae</taxon>
        <taxon>Onygenales</taxon>
        <taxon>Onygenaceae</taxon>
        <taxon>Uncinocarpus</taxon>
    </lineage>
</organism>
<dbReference type="EMBL" id="CH476618">
    <property type="protein sequence ID" value="EEP81647.1"/>
    <property type="molecule type" value="Genomic_DNA"/>
</dbReference>